<dbReference type="InterPro" id="IPR032675">
    <property type="entry name" value="LRR_dom_sf"/>
</dbReference>
<evidence type="ECO:0000313" key="2">
    <source>
        <dbReference type="Proteomes" id="UP000006514"/>
    </source>
</evidence>
<sequence length="488" mass="54631">MARQRKITLNTDVLALVFEKLLACNTSPDSCRSLAAARLVCASWNDVILSHPALWRYIVVRDNGQLPRGALATLRGVLEQSGDCSLCVTLDFSGSQPISLASALVYSQLFTAISHHMQRIESLSVIFEHAEQARFLQHFDRPAPRLRALALKCPYSPHSLAQVQFTQLHSLELAFIGLSSILQAELASLSSLRTLVLVDTDFIWSELEEVFDRCPNLGELSIVGFNFLPGGVPIPAGELAKPLRRLCLDLSFMAYLDVGAFLGAFARLPLRYTAEVEIGRVFPVWHDEVFLAILETLFEHLPALDTLSVTLDDDAFQLDGSSLAVPGAVDRVPSRIRRTIKLPEGLPKTALRPTQSLIRATLATALFLPKPAFERLSLLRLPLSVWRDLPERIDGLLPSVVELNVIWDLRSFDKDVPPLPRLAALSTVRLLKPRTRQRMILTTDKVTRLLRQYRMAYKPVLALRGVEIIMLEHDLDRFVARIVIEQVF</sequence>
<evidence type="ECO:0000313" key="1">
    <source>
        <dbReference type="EMBL" id="EJD34932.1"/>
    </source>
</evidence>
<dbReference type="SUPFAM" id="SSF81383">
    <property type="entry name" value="F-box domain"/>
    <property type="match status" value="1"/>
</dbReference>
<dbReference type="Gene3D" id="3.80.10.10">
    <property type="entry name" value="Ribonuclease Inhibitor"/>
    <property type="match status" value="1"/>
</dbReference>
<dbReference type="PANTHER" id="PTHR38926">
    <property type="entry name" value="F-BOX DOMAIN CONTAINING PROTEIN, EXPRESSED"/>
    <property type="match status" value="1"/>
</dbReference>
<accession>J0WS85</accession>
<dbReference type="AlphaFoldDB" id="J0WS85"/>
<organism evidence="1 2">
    <name type="scientific">Auricularia subglabra (strain TFB-10046 / SS5)</name>
    <name type="common">White-rot fungus</name>
    <name type="synonym">Auricularia delicata (strain TFB10046)</name>
    <dbReference type="NCBI Taxonomy" id="717982"/>
    <lineage>
        <taxon>Eukaryota</taxon>
        <taxon>Fungi</taxon>
        <taxon>Dikarya</taxon>
        <taxon>Basidiomycota</taxon>
        <taxon>Agaricomycotina</taxon>
        <taxon>Agaricomycetes</taxon>
        <taxon>Auriculariales</taxon>
        <taxon>Auriculariaceae</taxon>
        <taxon>Auricularia</taxon>
    </lineage>
</organism>
<reference evidence="2" key="1">
    <citation type="journal article" date="2012" name="Science">
        <title>The Paleozoic origin of enzymatic lignin decomposition reconstructed from 31 fungal genomes.</title>
        <authorList>
            <person name="Floudas D."/>
            <person name="Binder M."/>
            <person name="Riley R."/>
            <person name="Barry K."/>
            <person name="Blanchette R.A."/>
            <person name="Henrissat B."/>
            <person name="Martinez A.T."/>
            <person name="Otillar R."/>
            <person name="Spatafora J.W."/>
            <person name="Yadav J.S."/>
            <person name="Aerts A."/>
            <person name="Benoit I."/>
            <person name="Boyd A."/>
            <person name="Carlson A."/>
            <person name="Copeland A."/>
            <person name="Coutinho P.M."/>
            <person name="de Vries R.P."/>
            <person name="Ferreira P."/>
            <person name="Findley K."/>
            <person name="Foster B."/>
            <person name="Gaskell J."/>
            <person name="Glotzer D."/>
            <person name="Gorecki P."/>
            <person name="Heitman J."/>
            <person name="Hesse C."/>
            <person name="Hori C."/>
            <person name="Igarashi K."/>
            <person name="Jurgens J.A."/>
            <person name="Kallen N."/>
            <person name="Kersten P."/>
            <person name="Kohler A."/>
            <person name="Kuees U."/>
            <person name="Kumar T.K.A."/>
            <person name="Kuo A."/>
            <person name="LaButti K."/>
            <person name="Larrondo L.F."/>
            <person name="Lindquist E."/>
            <person name="Ling A."/>
            <person name="Lombard V."/>
            <person name="Lucas S."/>
            <person name="Lundell T."/>
            <person name="Martin R."/>
            <person name="McLaughlin D.J."/>
            <person name="Morgenstern I."/>
            <person name="Morin E."/>
            <person name="Murat C."/>
            <person name="Nagy L.G."/>
            <person name="Nolan M."/>
            <person name="Ohm R.A."/>
            <person name="Patyshakuliyeva A."/>
            <person name="Rokas A."/>
            <person name="Ruiz-Duenas F.J."/>
            <person name="Sabat G."/>
            <person name="Salamov A."/>
            <person name="Samejima M."/>
            <person name="Schmutz J."/>
            <person name="Slot J.C."/>
            <person name="St John F."/>
            <person name="Stenlid J."/>
            <person name="Sun H."/>
            <person name="Sun S."/>
            <person name="Syed K."/>
            <person name="Tsang A."/>
            <person name="Wiebenga A."/>
            <person name="Young D."/>
            <person name="Pisabarro A."/>
            <person name="Eastwood D.C."/>
            <person name="Martin F."/>
            <person name="Cullen D."/>
            <person name="Grigoriev I.V."/>
            <person name="Hibbett D.S."/>
        </authorList>
    </citation>
    <scope>NUCLEOTIDE SEQUENCE [LARGE SCALE GENOMIC DNA]</scope>
    <source>
        <strain evidence="2">TFB10046</strain>
    </source>
</reference>
<proteinExistence type="predicted"/>
<dbReference type="KEGG" id="adl:AURDEDRAFT_130911"/>
<dbReference type="InterPro" id="IPR036047">
    <property type="entry name" value="F-box-like_dom_sf"/>
</dbReference>
<keyword evidence="2" id="KW-1185">Reference proteome</keyword>
<dbReference type="Proteomes" id="UP000006514">
    <property type="component" value="Unassembled WGS sequence"/>
</dbReference>
<gene>
    <name evidence="1" type="ORF">AURDEDRAFT_130911</name>
</gene>
<dbReference type="InParanoid" id="J0WS85"/>
<protein>
    <submittedName>
        <fullName evidence="1">Uncharacterized protein</fullName>
    </submittedName>
</protein>
<dbReference type="SUPFAM" id="SSF52047">
    <property type="entry name" value="RNI-like"/>
    <property type="match status" value="1"/>
</dbReference>
<dbReference type="EMBL" id="JH687913">
    <property type="protein sequence ID" value="EJD34932.1"/>
    <property type="molecule type" value="Genomic_DNA"/>
</dbReference>
<dbReference type="Gene3D" id="1.20.1280.50">
    <property type="match status" value="1"/>
</dbReference>
<dbReference type="PANTHER" id="PTHR38926:SF5">
    <property type="entry name" value="F-BOX AND LEUCINE-RICH REPEAT PROTEIN 6"/>
    <property type="match status" value="1"/>
</dbReference>
<name>J0WS85_AURST</name>